<sequence length="317" mass="35553">MQPDKPLTSLLERNDFSNRSEAQPEDRNLFPTASLHGHYSPLTVSYIQSFRSMVSFSAEIPLAQDMRTLVFLLLLLLLAKTMKGLSDEHSLCYNITVMTWTSPEQPWYEVQGLVDGKLFFRYDSGSNQARALGAMKERVKTTEAWEDQINTLRRLGQELRICLSDITQNYTATGPPTLQVKLLCQQKASQCTSASWQFCMNGQLLLQIDAINNNWTAGHHPGATGIREKWKKNQDLANDLRKNAQGDCNYWLREFLMYWPDMLEMTAPMVSSTHLPFSTPAVTGSSTPAVTGSSISKDVRSVIKAVSILAVIAVVIL</sequence>
<organism evidence="1 2">
    <name type="scientific">Echinops telfairi</name>
    <name type="common">Lesser hedgehog tenrec</name>
    <dbReference type="NCBI Taxonomy" id="9371"/>
    <lineage>
        <taxon>Eukaryota</taxon>
        <taxon>Metazoa</taxon>
        <taxon>Chordata</taxon>
        <taxon>Craniata</taxon>
        <taxon>Vertebrata</taxon>
        <taxon>Euteleostomi</taxon>
        <taxon>Mammalia</taxon>
        <taxon>Eutheria</taxon>
        <taxon>Afrotheria</taxon>
        <taxon>Tenrecidae</taxon>
        <taxon>Tenrecinae</taxon>
        <taxon>Echinops</taxon>
    </lineage>
</organism>
<evidence type="ECO:0000313" key="1">
    <source>
        <dbReference type="Proteomes" id="UP000694863"/>
    </source>
</evidence>
<protein>
    <submittedName>
        <fullName evidence="2">Retinoic acid early transcript 1E-like isoform X1</fullName>
    </submittedName>
</protein>
<dbReference type="RefSeq" id="XP_045150438.1">
    <property type="nucleotide sequence ID" value="XM_045294503.1"/>
</dbReference>
<accession>A0AC55DFB7</accession>
<reference evidence="2" key="1">
    <citation type="submission" date="2025-08" db="UniProtKB">
        <authorList>
            <consortium name="RefSeq"/>
        </authorList>
    </citation>
    <scope>IDENTIFICATION</scope>
</reference>
<gene>
    <name evidence="2" type="primary">LOC123522198</name>
</gene>
<dbReference type="Proteomes" id="UP000694863">
    <property type="component" value="Unplaced"/>
</dbReference>
<evidence type="ECO:0000313" key="2">
    <source>
        <dbReference type="RefSeq" id="XP_045150438.1"/>
    </source>
</evidence>
<proteinExistence type="predicted"/>
<keyword evidence="1" id="KW-1185">Reference proteome</keyword>
<name>A0AC55DFB7_ECHTE</name>